<proteinExistence type="predicted"/>
<accession>A0AAD3CWJ7</accession>
<feature type="region of interest" description="Disordered" evidence="1">
    <location>
        <begin position="633"/>
        <end position="653"/>
    </location>
</feature>
<feature type="compositionally biased region" description="Low complexity" evidence="1">
    <location>
        <begin position="643"/>
        <end position="653"/>
    </location>
</feature>
<organism evidence="3 4">
    <name type="scientific">Chaetoceros tenuissimus</name>
    <dbReference type="NCBI Taxonomy" id="426638"/>
    <lineage>
        <taxon>Eukaryota</taxon>
        <taxon>Sar</taxon>
        <taxon>Stramenopiles</taxon>
        <taxon>Ochrophyta</taxon>
        <taxon>Bacillariophyta</taxon>
        <taxon>Coscinodiscophyceae</taxon>
        <taxon>Chaetocerotophycidae</taxon>
        <taxon>Chaetocerotales</taxon>
        <taxon>Chaetocerotaceae</taxon>
        <taxon>Chaetoceros</taxon>
    </lineage>
</organism>
<reference evidence="3 4" key="1">
    <citation type="journal article" date="2021" name="Sci. Rep.">
        <title>The genome of the diatom Chaetoceros tenuissimus carries an ancient integrated fragment of an extant virus.</title>
        <authorList>
            <person name="Hongo Y."/>
            <person name="Kimura K."/>
            <person name="Takaki Y."/>
            <person name="Yoshida Y."/>
            <person name="Baba S."/>
            <person name="Kobayashi G."/>
            <person name="Nagasaki K."/>
            <person name="Hano T."/>
            <person name="Tomaru Y."/>
        </authorList>
    </citation>
    <scope>NUCLEOTIDE SEQUENCE [LARGE SCALE GENOMIC DNA]</scope>
    <source>
        <strain evidence="3 4">NIES-3715</strain>
    </source>
</reference>
<dbReference type="Proteomes" id="UP001054902">
    <property type="component" value="Unassembled WGS sequence"/>
</dbReference>
<feature type="compositionally biased region" description="Polar residues" evidence="1">
    <location>
        <begin position="633"/>
        <end position="642"/>
    </location>
</feature>
<keyword evidence="2" id="KW-0732">Signal</keyword>
<dbReference type="InterPro" id="IPR023296">
    <property type="entry name" value="Glyco_hydro_beta-prop_sf"/>
</dbReference>
<dbReference type="PANTHER" id="PTHR22925">
    <property type="entry name" value="GLYCOSYL HYDROLASE 43 FAMILY MEMBER"/>
    <property type="match status" value="1"/>
</dbReference>
<protein>
    <recommendedName>
        <fullName evidence="5">Calmodulin</fullName>
    </recommendedName>
</protein>
<feature type="chain" id="PRO_5042245833" description="Calmodulin" evidence="2">
    <location>
        <begin position="24"/>
        <end position="2004"/>
    </location>
</feature>
<sequence>MTIFNFSNVYWLCFFLYSRLTQSQSIQNPLDTPPFHDEWCDTVCATRQTCASKFGNDTLHLKLKAKYSISDGPGKHLFHGKKYGQEITRRTFDTQFILDISNALEISPCKIYVSEVSPAENDKLSPYLDPEYVIIDFQLFDVSLTLVQELTRQVQDMSSILYQGEVTKATNRLFGIVVPLLDHSVKLMYHISMVGGNLVELLEEKQVLTQGSSRYCEYETDFSKGSYCEFEVLFRQDLANVLEMNRNNIEILRIQLKDEDSVLVFFRLIPMSSLHTYDFGWAQEKIVHLQSMIAEPSSILYNGNLTFRVDPTWGLDQETKSNRIGSSRLMRSSRLDKGSDYERCRETQRCSQGWSHYNESRDVSTFTSQKFPGGEHYSIPLFEDFENWRRGSSLLQGLLDTTPSSDAKELEGAYWSPVDFISLGPKIPSYNSTVNSGLVLNQYKKDADIEKQRAWIAEIQLYLDWIRKEENITSLDARTRSRLDIKDTLHLTYRQYSKMLEKEKQKLKIMVESQCNECILAFNTSSLEMKGSMNATGVIATTPDGTEVAVWTFDSIDIDKNVKVHLTGQRALALLSKSSIHIDTILVVTPGTLGGFPGGYSVKRDSIHRLVSICNEEEGNLNRRNPICVGDQPLSNKRSNTHSNNVNGPGSPSSRIYSYSIETKATVQNEIHKIVIDTIPGETVYGSFKLIFGDYSTPLLSHDISAQGLKAAMEDSFNPAKVNILAAVDRSNLDEGIGSVTVSRSRIGVNNGFQWLITFNSMVGNPEEIDSVYLEVQNLLQGDDAFVEKTTIQNGTSIGGYFTLEMFGNSTRPLPHDISADMLREAMLTDILPLIEVQVTRSSKNNNCNDGYCKDGPHRSGGYTWDIILSTSQGNISPYSPTSSDHDNVGTIEALTITNNLTGCVDGSCPEISVVRKSSTPFSLSFGGGGGSYGGLGGLGQGNFSASMIYGDERLSNLYGGSGGALGYVSPFDARMTQIASKSRGGSGGGAIALIAQNDIVLGANSKITVNGESGWASYMYGGGGGSGGSILLSSGGATTVNGILEAKGGNGGQPWSTGEKFVGGGGSGGRIALFGTTTTDTFKANISLNGGDCDVESKQMKKCKGSEGSLFRKTKSVLVYSTDFTTGAMDTNTSLLLHPTSDSGSVSNSRWLSGPTFKLKGPTRPQRISFFIKVSPNTKPATKDWSTAISFGGPTANGKDAALSFSIGNKIMYGLIQKGKFFHLETTRMSSLDVETVVDQWYKIDFHLDWDIKKYWFYVNDILQGEAKYLNLSSVNDATTKAKESNMKTWIDEIYLGTDTSMNFACPYVGHDGRVYVRGRNNAVDWKPEEVGEFSTSYQEMSRHESHLSSRSRYERQDHGGILPLDGRGHTLYTSDVKSFPIISDWDDKILKHQDTTTIIQKNGKKMKVWYGEHRNDQGYEDNHDEGGVVACSTLDMKTWKREGTMLHHVNITNMVIDSNSSLHVERPKVLYNKATETFVMWMIIDDPDRTLAMVGIATSKFYNGPFTFVRSFYPDGNQTRDFTLHKDEETGKAYLIRTFYETVEYVLPSPKMNPIWESVKDENGQTNFALNYHRAHYHPDYDNFHDIHIQRLRHEDKPWKIICINRLTQQEREIPFGSFGDDLCTGEMEYKRVEGQGDPTFEHTKDGIQSRFLDPNDPKNNVWKPNSVPSIESKTWKENYEKGTCGIRAMDEDMQTFDPAIPSFEGVNRSSCSNIADNPLHATSPDELSGTPVIVEKRRAKYVSMSLLTDDYLETTGIFTTIEGELSDGKDLSFLTDELRSAIFKITIGYFAFTNAPTATRATIGLTRNNLYVKNRYDFIEKSTSATDGKTNIKFSSESRRLFLNTMLVGFFPSISNAIEFVPASPSFQGTLTDAEEIISAQRLALNNIADVIRQGDIDEAGFKIMQLISQTKMGGEIILATFQEQLPSKGSTALLRYQSCQKKFVYLTESFEDCKIAYENALKGKLGSTAAAQLKLLSIIDTSKNLYDEFLLELNLFKSEL</sequence>
<evidence type="ECO:0000256" key="2">
    <source>
        <dbReference type="SAM" id="SignalP"/>
    </source>
</evidence>
<evidence type="ECO:0000313" key="4">
    <source>
        <dbReference type="Proteomes" id="UP001054902"/>
    </source>
</evidence>
<evidence type="ECO:0000256" key="1">
    <source>
        <dbReference type="SAM" id="MobiDB-lite"/>
    </source>
</evidence>
<comment type="caution">
    <text evidence="3">The sequence shown here is derived from an EMBL/GenBank/DDBJ whole genome shotgun (WGS) entry which is preliminary data.</text>
</comment>
<evidence type="ECO:0008006" key="5">
    <source>
        <dbReference type="Google" id="ProtNLM"/>
    </source>
</evidence>
<gene>
    <name evidence="3" type="ORF">CTEN210_09675</name>
</gene>
<evidence type="ECO:0000313" key="3">
    <source>
        <dbReference type="EMBL" id="GFH53199.1"/>
    </source>
</evidence>
<keyword evidence="4" id="KW-1185">Reference proteome</keyword>
<feature type="signal peptide" evidence="2">
    <location>
        <begin position="1"/>
        <end position="23"/>
    </location>
</feature>
<dbReference type="EMBL" id="BLLK01000046">
    <property type="protein sequence ID" value="GFH53199.1"/>
    <property type="molecule type" value="Genomic_DNA"/>
</dbReference>
<dbReference type="SUPFAM" id="SSF75005">
    <property type="entry name" value="Arabinanase/levansucrase/invertase"/>
    <property type="match status" value="1"/>
</dbReference>
<dbReference type="PANTHER" id="PTHR22925:SF3">
    <property type="entry name" value="GLYCOSYL HYDROLASE FAMILY PROTEIN 43"/>
    <property type="match status" value="1"/>
</dbReference>
<name>A0AAD3CWJ7_9STRA</name>
<dbReference type="Gene3D" id="2.115.10.20">
    <property type="entry name" value="Glycosyl hydrolase domain, family 43"/>
    <property type="match status" value="1"/>
</dbReference>